<evidence type="ECO:0000313" key="3">
    <source>
        <dbReference type="Proteomes" id="UP000537131"/>
    </source>
</evidence>
<comment type="caution">
    <text evidence="2">The sequence shown here is derived from an EMBL/GenBank/DDBJ whole genome shotgun (WGS) entry which is preliminary data.</text>
</comment>
<name>A0A7Y0HP76_9CLOT</name>
<proteinExistence type="predicted"/>
<feature type="compositionally biased region" description="Polar residues" evidence="1">
    <location>
        <begin position="1"/>
        <end position="11"/>
    </location>
</feature>
<dbReference type="AlphaFoldDB" id="A0A7Y0HP76"/>
<organism evidence="2 3">
    <name type="scientific">Clostridium muellerianum</name>
    <dbReference type="NCBI Taxonomy" id="2716538"/>
    <lineage>
        <taxon>Bacteria</taxon>
        <taxon>Bacillati</taxon>
        <taxon>Bacillota</taxon>
        <taxon>Clostridia</taxon>
        <taxon>Eubacteriales</taxon>
        <taxon>Clostridiaceae</taxon>
        <taxon>Clostridium</taxon>
    </lineage>
</organism>
<feature type="region of interest" description="Disordered" evidence="1">
    <location>
        <begin position="1"/>
        <end position="23"/>
    </location>
</feature>
<evidence type="ECO:0000313" key="2">
    <source>
        <dbReference type="EMBL" id="NMM62403.1"/>
    </source>
</evidence>
<sequence length="152" mass="17124">MINNQNDNLNEQHVPITNPVSEPSIIENYDEELEDENSKSDSSINKSIDKTADTLKNINSIKDELCKLPLNTCEAQYIANNINPLVNILYLLAQTSSGLSASSKFLTSSSVVHPKNSDIRDTIHLIYKLNDECEDIYDVLKKRLKILLDNCD</sequence>
<dbReference type="RefSeq" id="WP_169297006.1">
    <property type="nucleotide sequence ID" value="NZ_JABBNI010000012.1"/>
</dbReference>
<gene>
    <name evidence="2" type="ORF">HBE96_06810</name>
</gene>
<protein>
    <submittedName>
        <fullName evidence="2">Uncharacterized protein</fullName>
    </submittedName>
</protein>
<accession>A0A7Y0HP76</accession>
<keyword evidence="3" id="KW-1185">Reference proteome</keyword>
<evidence type="ECO:0000256" key="1">
    <source>
        <dbReference type="SAM" id="MobiDB-lite"/>
    </source>
</evidence>
<dbReference type="EMBL" id="JABBNI010000012">
    <property type="protein sequence ID" value="NMM62403.1"/>
    <property type="molecule type" value="Genomic_DNA"/>
</dbReference>
<reference evidence="2 3" key="1">
    <citation type="submission" date="2020-06" db="EMBL/GenBank/DDBJ databases">
        <title>Complete Genome Sequence of Clostridium muelleri sp. nov. P21T, an Acid-Alcohol Producing Acetogen Isolated from Old Hay.</title>
        <authorList>
            <person name="Duncan K.E."/>
            <person name="Tanner R.S."/>
        </authorList>
    </citation>
    <scope>NUCLEOTIDE SEQUENCE [LARGE SCALE GENOMIC DNA]</scope>
    <source>
        <strain evidence="2 3">P21</strain>
    </source>
</reference>
<dbReference type="Proteomes" id="UP000537131">
    <property type="component" value="Unassembled WGS sequence"/>
</dbReference>